<dbReference type="OrthoDB" id="9766717at2"/>
<evidence type="ECO:0000313" key="9">
    <source>
        <dbReference type="Proteomes" id="UP000034832"/>
    </source>
</evidence>
<dbReference type="NCBIfam" id="TIGR00746">
    <property type="entry name" value="arcC"/>
    <property type="match status" value="1"/>
</dbReference>
<dbReference type="SUPFAM" id="SSF53633">
    <property type="entry name" value="Carbamate kinase-like"/>
    <property type="match status" value="1"/>
</dbReference>
<evidence type="ECO:0000256" key="1">
    <source>
        <dbReference type="ARBA" id="ARBA00004850"/>
    </source>
</evidence>
<proteinExistence type="inferred from homology"/>
<keyword evidence="3 6" id="KW-0808">Transferase</keyword>
<organism evidence="8 9">
    <name type="scientific">Afipia massiliensis</name>
    <dbReference type="NCBI Taxonomy" id="211460"/>
    <lineage>
        <taxon>Bacteria</taxon>
        <taxon>Pseudomonadati</taxon>
        <taxon>Pseudomonadota</taxon>
        <taxon>Alphaproteobacteria</taxon>
        <taxon>Hyphomicrobiales</taxon>
        <taxon>Nitrobacteraceae</taxon>
        <taxon>Afipia</taxon>
    </lineage>
</organism>
<comment type="caution">
    <text evidence="8">The sequence shown here is derived from an EMBL/GenBank/DDBJ whole genome shotgun (WGS) entry which is preliminary data.</text>
</comment>
<sequence length="321" mass="34724">MRTLNEVPRRLVIAIGGNAVHPEDISGTSDEQKAVARQTAEALLPLAQIDNELVITHGNGPVVGKIMMRQMLTMSRIPPMSMDICVAHSQGGIGYLLMQAIENALRENGNQRHVASLLTQVEVDADDPAFRNPTKFVGPFFSEEEAKNISKELNWAMREDSGRGWRHVVPSPKPKHVCDISLVDALVKRGTIVIAGGGGGMPVIRDAKGVRTGVPAVIDKDLTSAHIANVLDIDELLILTAVPRVAVNFGKSNQKELTEVTLDEIKAYHREGHFPPGSMGPKIDAAIRFLEGGGKRAIISHLDHAMPALRGETGTHIVQNP</sequence>
<keyword evidence="9" id="KW-1185">Reference proteome</keyword>
<name>A0A4U6BL87_9BRAD</name>
<evidence type="ECO:0000256" key="5">
    <source>
        <dbReference type="NCBIfam" id="TIGR00746"/>
    </source>
</evidence>
<dbReference type="NCBIfam" id="NF009007">
    <property type="entry name" value="PRK12352.1"/>
    <property type="match status" value="1"/>
</dbReference>
<dbReference type="InterPro" id="IPR003964">
    <property type="entry name" value="Carb_kinase"/>
</dbReference>
<reference evidence="8" key="1">
    <citation type="submission" date="2019-04" db="EMBL/GenBank/DDBJ databases">
        <title>Whole genome sequencing of cave bacteria.</title>
        <authorList>
            <person name="Gan H.M."/>
            <person name="Barton H."/>
            <person name="Savka M.A."/>
        </authorList>
    </citation>
    <scope>NUCLEOTIDE SEQUENCE [LARGE SCALE GENOMIC DNA]</scope>
    <source>
        <strain evidence="8">LC387</strain>
    </source>
</reference>
<dbReference type="GO" id="GO:0019546">
    <property type="term" value="P:L-arginine deiminase pathway"/>
    <property type="evidence" value="ECO:0007669"/>
    <property type="project" value="TreeGrafter"/>
</dbReference>
<dbReference type="AlphaFoldDB" id="A0A4U6BL87"/>
<dbReference type="PANTHER" id="PTHR30409:SF1">
    <property type="entry name" value="CARBAMATE KINASE-RELATED"/>
    <property type="match status" value="1"/>
</dbReference>
<comment type="similarity">
    <text evidence="2 6">Belongs to the carbamate kinase family.</text>
</comment>
<dbReference type="Pfam" id="PF00696">
    <property type="entry name" value="AA_kinase"/>
    <property type="match status" value="1"/>
</dbReference>
<evidence type="ECO:0000313" key="8">
    <source>
        <dbReference type="EMBL" id="TKT70175.1"/>
    </source>
</evidence>
<dbReference type="RefSeq" id="WP_046829156.1">
    <property type="nucleotide sequence ID" value="NZ_LBIA02000001.1"/>
</dbReference>
<dbReference type="PRINTS" id="PR01469">
    <property type="entry name" value="CARBMTKINASE"/>
</dbReference>
<gene>
    <name evidence="8" type="primary">arcC</name>
    <name evidence="8" type="ORF">YH63_001355</name>
</gene>
<dbReference type="InterPro" id="IPR036393">
    <property type="entry name" value="AceGlu_kinase-like_sf"/>
</dbReference>
<dbReference type="GO" id="GO:0008804">
    <property type="term" value="F:carbamate kinase activity"/>
    <property type="evidence" value="ECO:0007669"/>
    <property type="project" value="UniProtKB-UniRule"/>
</dbReference>
<keyword evidence="4 6" id="KW-0418">Kinase</keyword>
<comment type="pathway">
    <text evidence="1">Amino-acid degradation; L-arginine degradation via ADI pathway.</text>
</comment>
<evidence type="ECO:0000259" key="7">
    <source>
        <dbReference type="Pfam" id="PF00696"/>
    </source>
</evidence>
<evidence type="ECO:0000256" key="4">
    <source>
        <dbReference type="ARBA" id="ARBA00022777"/>
    </source>
</evidence>
<accession>A0A4U6BL87</accession>
<dbReference type="PIRSF" id="PIRSF000723">
    <property type="entry name" value="Carbamate_kin"/>
    <property type="match status" value="1"/>
</dbReference>
<dbReference type="Gene3D" id="3.40.1160.10">
    <property type="entry name" value="Acetylglutamate kinase-like"/>
    <property type="match status" value="1"/>
</dbReference>
<dbReference type="GO" id="GO:0005829">
    <property type="term" value="C:cytosol"/>
    <property type="evidence" value="ECO:0007669"/>
    <property type="project" value="TreeGrafter"/>
</dbReference>
<evidence type="ECO:0000256" key="3">
    <source>
        <dbReference type="ARBA" id="ARBA00022679"/>
    </source>
</evidence>
<protein>
    <recommendedName>
        <fullName evidence="5 6">Carbamate kinase</fullName>
    </recommendedName>
</protein>
<feature type="domain" description="Aspartate/glutamate/uridylate kinase" evidence="7">
    <location>
        <begin position="10"/>
        <end position="299"/>
    </location>
</feature>
<dbReference type="Proteomes" id="UP000034832">
    <property type="component" value="Unassembled WGS sequence"/>
</dbReference>
<dbReference type="CDD" id="cd04235">
    <property type="entry name" value="AAK_CK"/>
    <property type="match status" value="1"/>
</dbReference>
<evidence type="ECO:0000256" key="2">
    <source>
        <dbReference type="ARBA" id="ARBA00011066"/>
    </source>
</evidence>
<dbReference type="EMBL" id="LBIA02000001">
    <property type="protein sequence ID" value="TKT70175.1"/>
    <property type="molecule type" value="Genomic_DNA"/>
</dbReference>
<dbReference type="FunFam" id="3.40.1160.10:FF:000007">
    <property type="entry name" value="Carbamate kinase"/>
    <property type="match status" value="1"/>
</dbReference>
<dbReference type="InterPro" id="IPR001048">
    <property type="entry name" value="Asp/Glu/Uridylate_kinase"/>
</dbReference>
<dbReference type="STRING" id="211460.YH63_17515"/>
<dbReference type="PANTHER" id="PTHR30409">
    <property type="entry name" value="CARBAMATE KINASE"/>
    <property type="match status" value="1"/>
</dbReference>
<evidence type="ECO:0000256" key="6">
    <source>
        <dbReference type="PIRNR" id="PIRNR000723"/>
    </source>
</evidence>